<dbReference type="EMBL" id="CAUOFW020001001">
    <property type="protein sequence ID" value="CAK9139911.1"/>
    <property type="molecule type" value="Genomic_DNA"/>
</dbReference>
<sequence>MTFFNYFAESIQKIWLQPALHFARLSASSHSHSSVVASTTLSHQNSLPQIWLFFTRLSHQSLPALSHHRRSLFVANKGQTQRVQRWGRRNSTPIASQTLPSNQRRRGRSSAIQHICLKFSLNKPHCSINQAVS</sequence>
<evidence type="ECO:0000256" key="1">
    <source>
        <dbReference type="SAM" id="MobiDB-lite"/>
    </source>
</evidence>
<evidence type="ECO:0000313" key="2">
    <source>
        <dbReference type="EMBL" id="CAK9139911.1"/>
    </source>
</evidence>
<name>A0ABC8R4H1_9AQUA</name>
<organism evidence="2 3">
    <name type="scientific">Ilex paraguariensis</name>
    <name type="common">yerba mate</name>
    <dbReference type="NCBI Taxonomy" id="185542"/>
    <lineage>
        <taxon>Eukaryota</taxon>
        <taxon>Viridiplantae</taxon>
        <taxon>Streptophyta</taxon>
        <taxon>Embryophyta</taxon>
        <taxon>Tracheophyta</taxon>
        <taxon>Spermatophyta</taxon>
        <taxon>Magnoliopsida</taxon>
        <taxon>eudicotyledons</taxon>
        <taxon>Gunneridae</taxon>
        <taxon>Pentapetalae</taxon>
        <taxon>asterids</taxon>
        <taxon>campanulids</taxon>
        <taxon>Aquifoliales</taxon>
        <taxon>Aquifoliaceae</taxon>
        <taxon>Ilex</taxon>
    </lineage>
</organism>
<feature type="region of interest" description="Disordered" evidence="1">
    <location>
        <begin position="84"/>
        <end position="107"/>
    </location>
</feature>
<dbReference type="Proteomes" id="UP001642360">
    <property type="component" value="Unassembled WGS sequence"/>
</dbReference>
<keyword evidence="3" id="KW-1185">Reference proteome</keyword>
<feature type="compositionally biased region" description="Polar residues" evidence="1">
    <location>
        <begin position="84"/>
        <end position="102"/>
    </location>
</feature>
<evidence type="ECO:0000313" key="3">
    <source>
        <dbReference type="Proteomes" id="UP001642360"/>
    </source>
</evidence>
<comment type="caution">
    <text evidence="2">The sequence shown here is derived from an EMBL/GenBank/DDBJ whole genome shotgun (WGS) entry which is preliminary data.</text>
</comment>
<proteinExistence type="predicted"/>
<protein>
    <submittedName>
        <fullName evidence="2">Uncharacterized protein</fullName>
    </submittedName>
</protein>
<accession>A0ABC8R4H1</accession>
<reference evidence="2 3" key="1">
    <citation type="submission" date="2024-02" db="EMBL/GenBank/DDBJ databases">
        <authorList>
            <person name="Vignale AGUSTIN F."/>
            <person name="Sosa J E."/>
            <person name="Modenutti C."/>
        </authorList>
    </citation>
    <scope>NUCLEOTIDE SEQUENCE [LARGE SCALE GENOMIC DNA]</scope>
</reference>
<dbReference type="AlphaFoldDB" id="A0ABC8R4H1"/>
<gene>
    <name evidence="2" type="ORF">ILEXP_LOCUS7329</name>
</gene>